<comment type="caution">
    <text evidence="4">The sequence shown here is derived from an EMBL/GenBank/DDBJ whole genome shotgun (WGS) entry which is preliminary data.</text>
</comment>
<feature type="repeat" description="WD" evidence="3">
    <location>
        <begin position="561"/>
        <end position="602"/>
    </location>
</feature>
<keyword evidence="5" id="KW-1185">Reference proteome</keyword>
<dbReference type="SUPFAM" id="SSF50978">
    <property type="entry name" value="WD40 repeat-like"/>
    <property type="match status" value="2"/>
</dbReference>
<dbReference type="SMART" id="SM00320">
    <property type="entry name" value="WD40"/>
    <property type="match status" value="11"/>
</dbReference>
<dbReference type="InterPro" id="IPR015943">
    <property type="entry name" value="WD40/YVTN_repeat-like_dom_sf"/>
</dbReference>
<dbReference type="EMBL" id="MPUH01000405">
    <property type="protein sequence ID" value="OMJ80849.1"/>
    <property type="molecule type" value="Genomic_DNA"/>
</dbReference>
<dbReference type="CDD" id="cd00200">
    <property type="entry name" value="WD40"/>
    <property type="match status" value="2"/>
</dbReference>
<evidence type="ECO:0000256" key="1">
    <source>
        <dbReference type="ARBA" id="ARBA00022574"/>
    </source>
</evidence>
<dbReference type="PRINTS" id="PR00320">
    <property type="entry name" value="GPROTEINBRPT"/>
</dbReference>
<feature type="repeat" description="WD" evidence="3">
    <location>
        <begin position="308"/>
        <end position="349"/>
    </location>
</feature>
<gene>
    <name evidence="4" type="ORF">SteCoe_18799</name>
</gene>
<dbReference type="Pfam" id="PF00400">
    <property type="entry name" value="WD40"/>
    <property type="match status" value="8"/>
</dbReference>
<dbReference type="InterPro" id="IPR019775">
    <property type="entry name" value="WD40_repeat_CS"/>
</dbReference>
<evidence type="ECO:0000313" key="4">
    <source>
        <dbReference type="EMBL" id="OMJ80849.1"/>
    </source>
</evidence>
<evidence type="ECO:0000313" key="5">
    <source>
        <dbReference type="Proteomes" id="UP000187209"/>
    </source>
</evidence>
<keyword evidence="1 3" id="KW-0853">WD repeat</keyword>
<feature type="repeat" description="WD" evidence="3">
    <location>
        <begin position="350"/>
        <end position="385"/>
    </location>
</feature>
<dbReference type="PANTHER" id="PTHR44019:SF8">
    <property type="entry name" value="POC1 CENTRIOLAR PROTEIN HOMOLOG"/>
    <property type="match status" value="1"/>
</dbReference>
<dbReference type="PROSITE" id="PS00678">
    <property type="entry name" value="WD_REPEATS_1"/>
    <property type="match status" value="4"/>
</dbReference>
<feature type="repeat" description="WD" evidence="3">
    <location>
        <begin position="733"/>
        <end position="774"/>
    </location>
</feature>
<dbReference type="OrthoDB" id="2288928at2759"/>
<evidence type="ECO:0000256" key="3">
    <source>
        <dbReference type="PROSITE-ProRule" id="PRU00221"/>
    </source>
</evidence>
<dbReference type="InterPro" id="IPR050505">
    <property type="entry name" value="WDR55/POC1"/>
</dbReference>
<dbReference type="Proteomes" id="UP000187209">
    <property type="component" value="Unassembled WGS sequence"/>
</dbReference>
<name>A0A1R2BVJ9_9CILI</name>
<dbReference type="Gene3D" id="2.130.10.10">
    <property type="entry name" value="YVTN repeat-like/Quinoprotein amine dehydrogenase"/>
    <property type="match status" value="4"/>
</dbReference>
<dbReference type="PROSITE" id="PS50082">
    <property type="entry name" value="WD_REPEATS_2"/>
    <property type="match status" value="6"/>
</dbReference>
<dbReference type="AlphaFoldDB" id="A0A1R2BVJ9"/>
<protein>
    <submittedName>
        <fullName evidence="4">Uncharacterized protein</fullName>
    </submittedName>
</protein>
<dbReference type="InterPro" id="IPR001680">
    <property type="entry name" value="WD40_rpt"/>
</dbReference>
<dbReference type="InterPro" id="IPR020472">
    <property type="entry name" value="WD40_PAC1"/>
</dbReference>
<dbReference type="InterPro" id="IPR036322">
    <property type="entry name" value="WD40_repeat_dom_sf"/>
</dbReference>
<accession>A0A1R2BVJ9</accession>
<dbReference type="PANTHER" id="PTHR44019">
    <property type="entry name" value="WD REPEAT-CONTAINING PROTEIN 55"/>
    <property type="match status" value="1"/>
</dbReference>
<dbReference type="PROSITE" id="PS50294">
    <property type="entry name" value="WD_REPEATS_REGION"/>
    <property type="match status" value="3"/>
</dbReference>
<proteinExistence type="predicted"/>
<reference evidence="4 5" key="1">
    <citation type="submission" date="2016-11" db="EMBL/GenBank/DDBJ databases">
        <title>The macronuclear genome of Stentor coeruleus: a giant cell with tiny introns.</title>
        <authorList>
            <person name="Slabodnick M."/>
            <person name="Ruby J.G."/>
            <person name="Reiff S.B."/>
            <person name="Swart E.C."/>
            <person name="Gosai S."/>
            <person name="Prabakaran S."/>
            <person name="Witkowska E."/>
            <person name="Larue G.E."/>
            <person name="Fisher S."/>
            <person name="Freeman R.M."/>
            <person name="Gunawardena J."/>
            <person name="Chu W."/>
            <person name="Stover N.A."/>
            <person name="Gregory B.D."/>
            <person name="Nowacki M."/>
            <person name="Derisi J."/>
            <person name="Roy S.W."/>
            <person name="Marshall W.F."/>
            <person name="Sood P."/>
        </authorList>
    </citation>
    <scope>NUCLEOTIDE SEQUENCE [LARGE SCALE GENOMIC DNA]</scope>
    <source>
        <strain evidence="4">WM001</strain>
    </source>
</reference>
<feature type="repeat" description="WD" evidence="3">
    <location>
        <begin position="392"/>
        <end position="433"/>
    </location>
</feature>
<keyword evidence="2" id="KW-0677">Repeat</keyword>
<feature type="repeat" description="WD" evidence="3">
    <location>
        <begin position="182"/>
        <end position="215"/>
    </location>
</feature>
<sequence length="817" mass="93788">MEGKCSRCENLSEWFCTCFNETFCQRHLQSHLDIPRDHLLSHNPSSASNQTIQEELKKRLSIINSLYSKFEKDCDDFMAKFQLAKLELQKKLQTFIDEYLDLMKKSSFTPEDLGKLNDIENSSMFLKESFDDLDMSAIEKYFKQDLWTIKKFKKNKITNENMLFRNTNHALQVLGKYFDIYLSLNHNGIGCSEISDDENFIITGDYDGKIIIWNLINYTIKFSYKCSKNPITAVSISQDNTTALVASENGKIYVFDINLKELIDIYQEHTSPVTKLLLIPPSLCISISTEDFSILIYNYKDLKTYKTFQSQNNIINTICLTNSKKYLISGSENSTISIYNINEKSLTHTLIGHESFITKLIVSSKDQILASASGDSSIRLWDMKTYELFGILEEHESTPLDISFSSDDLFLISCGYDYNIKIWDIVDKKCVIRVQENEFCPMKCCFSYKNHKSLLTDDLKKSIANFEPKMNYEYCFYCGEESIIKCVKLSTGDIVKKGINYKYARGFFMLKNSQDLIVVGKEQPSVQVWKIDEDKRIDCFDGHLKKILWVSVCDDKRIDCFYGHLKKILWVSVCDDNKFVASIDEDGVAKVWDLEKKSLIQTFKAHDDVFEWGIQQIHFSRCSKYIITFSEDKKIILWDWLAGNKITTLIKQNICSSIAISFSNTLLASGQIEGNISLYSFPSLEKQGKFKDPSRSQISSLSFSHNNTKIVIGNTEGLLKIIDLVEKTILAVLEGHSSYITSIYFGKNDEYLLTSSIGCAVRIWDLLTNKEIAKVTNEKNSKKLLGKYPELKFLVDGIENDAENYSGKGSFDISDFP</sequence>
<evidence type="ECO:0000256" key="2">
    <source>
        <dbReference type="ARBA" id="ARBA00022737"/>
    </source>
</evidence>
<organism evidence="4 5">
    <name type="scientific">Stentor coeruleus</name>
    <dbReference type="NCBI Taxonomy" id="5963"/>
    <lineage>
        <taxon>Eukaryota</taxon>
        <taxon>Sar</taxon>
        <taxon>Alveolata</taxon>
        <taxon>Ciliophora</taxon>
        <taxon>Postciliodesmatophora</taxon>
        <taxon>Heterotrichea</taxon>
        <taxon>Heterotrichida</taxon>
        <taxon>Stentoridae</taxon>
        <taxon>Stentor</taxon>
    </lineage>
</organism>